<dbReference type="Pfam" id="PF01494">
    <property type="entry name" value="FAD_binding_3"/>
    <property type="match status" value="1"/>
</dbReference>
<evidence type="ECO:0000256" key="4">
    <source>
        <dbReference type="ARBA" id="ARBA00022630"/>
    </source>
</evidence>
<dbReference type="PANTHER" id="PTHR43876:SF8">
    <property type="entry name" value="2-OCTAPRENYL-6-METHOXYPHENOL HYDROXYLASE"/>
    <property type="match status" value="1"/>
</dbReference>
<dbReference type="RefSeq" id="WP_057625173.1">
    <property type="nucleotide sequence ID" value="NZ_LKHV02000001.1"/>
</dbReference>
<evidence type="ECO:0000256" key="3">
    <source>
        <dbReference type="ARBA" id="ARBA00005349"/>
    </source>
</evidence>
<dbReference type="InterPro" id="IPR051205">
    <property type="entry name" value="UbiH/COQ6_monooxygenase"/>
</dbReference>
<dbReference type="InterPro" id="IPR036188">
    <property type="entry name" value="FAD/NAD-bd_sf"/>
</dbReference>
<dbReference type="GO" id="GO:0006744">
    <property type="term" value="P:ubiquinone biosynthetic process"/>
    <property type="evidence" value="ECO:0007669"/>
    <property type="project" value="UniProtKB-UniPathway"/>
</dbReference>
<dbReference type="InterPro" id="IPR010971">
    <property type="entry name" value="UbiH/COQ6"/>
</dbReference>
<dbReference type="PANTHER" id="PTHR43876">
    <property type="entry name" value="UBIQUINONE BIOSYNTHESIS MONOOXYGENASE COQ6, MITOCHONDRIAL"/>
    <property type="match status" value="1"/>
</dbReference>
<keyword evidence="6 9" id="KW-0560">Oxidoreductase</keyword>
<protein>
    <submittedName>
        <fullName evidence="9">2-octaprenyl-6-methoxyphenol hydroxylase</fullName>
        <ecNumber evidence="9">1.14.13.-</ecNumber>
    </submittedName>
    <submittedName>
        <fullName evidence="10">FAD-dependent monooxygenase</fullName>
    </submittedName>
</protein>
<dbReference type="PRINTS" id="PR00420">
    <property type="entry name" value="RNGMNOXGNASE"/>
</dbReference>
<dbReference type="EMBL" id="LKHV01000012">
    <property type="protein sequence ID" value="KRG17777.1"/>
    <property type="molecule type" value="Genomic_DNA"/>
</dbReference>
<gene>
    <name evidence="9" type="primary">ubiH</name>
    <name evidence="10" type="ORF">CC99x_011705</name>
    <name evidence="9" type="ORF">CC99x_02072</name>
</gene>
<reference evidence="10" key="2">
    <citation type="journal article" date="2016" name="Genome Announc.">
        <title>Draft Genome Sequences of Two Novel Amoeba-Resistant Intranuclear Bacteria, 'Candidatus Berkiella cookevillensis' and 'Candidatus Berkiella aquae'.</title>
        <authorList>
            <person name="Mehari Y.T."/>
            <person name="Arivett B.A."/>
            <person name="Farone A.L."/>
            <person name="Gunderson J.H."/>
            <person name="Farone M.B."/>
        </authorList>
    </citation>
    <scope>NUCLEOTIDE SEQUENCE</scope>
    <source>
        <strain evidence="10">CC99</strain>
    </source>
</reference>
<evidence type="ECO:0000313" key="10">
    <source>
        <dbReference type="EMBL" id="MCS5709561.1"/>
    </source>
</evidence>
<organism evidence="9">
    <name type="scientific">Candidatus Berkiella cookevillensis</name>
    <dbReference type="NCBI Taxonomy" id="437022"/>
    <lineage>
        <taxon>Bacteria</taxon>
        <taxon>Pseudomonadati</taxon>
        <taxon>Pseudomonadota</taxon>
        <taxon>Gammaproteobacteria</taxon>
        <taxon>Candidatus Berkiellales</taxon>
        <taxon>Candidatus Berkiellaceae</taxon>
        <taxon>Candidatus Berkiella</taxon>
    </lineage>
</organism>
<sequence length="389" mass="43316">MSQYQYTILGGGLVGATTALALAKFHLPICVLETKPRLYEQSADLLEMNTIALSYASAQLYQYLGLWSEIMPYAEPINEVHVSTRGHWGGARLSKQQVAYPALGYVIATETLKNVLYETLDKIPNVELRFSASLAAVRFEAGQWYCEQDDKKNFKTQLLLLAEGASSTVRDMLGIGTYRYDYKHHVIMANVKLSQSLSGCAVERFIDAGVIALLPWKNNIATMVLSFPREKSELFRSYADAEIMNICQQALGQSYGVIEAIGKKIVVPLNMQLSQQHFFKQLLLLGNSVHSIHPIAAQGFNLSLRDIKRLYVSIAKSVDPAKWGSSLFELSDYVRTCQSDQQKIIAATDKLAHSLEKVPGFLKAVSINSLDTLMPMKALFTRLAMGLDF</sequence>
<reference evidence="10" key="3">
    <citation type="submission" date="2021-06" db="EMBL/GenBank/DDBJ databases">
        <title>Genomic Description and Analysis of Intracellular Bacteria, Candidatus Berkiella cookevillensis and Candidatus Berkiella aquae.</title>
        <authorList>
            <person name="Kidane D.T."/>
            <person name="Mehari Y.T."/>
            <person name="Rice F.C."/>
            <person name="Arivett B.A."/>
            <person name="Farone A.L."/>
            <person name="Berk S.G."/>
            <person name="Farone M.B."/>
        </authorList>
    </citation>
    <scope>NUCLEOTIDE SEQUENCE</scope>
    <source>
        <strain evidence="10">CC99</strain>
    </source>
</reference>
<name>A0A0Q9YMS0_9GAMM</name>
<proteinExistence type="inferred from homology"/>
<comment type="pathway">
    <text evidence="2">Cofactor biosynthesis; ubiquinone biosynthesis.</text>
</comment>
<evidence type="ECO:0000256" key="6">
    <source>
        <dbReference type="ARBA" id="ARBA00023002"/>
    </source>
</evidence>
<dbReference type="GO" id="GO:0008681">
    <property type="term" value="F:2-octaprenyl-6-methoxyphenol hydroxylase activity"/>
    <property type="evidence" value="ECO:0007669"/>
    <property type="project" value="TreeGrafter"/>
</dbReference>
<keyword evidence="7 10" id="KW-0503">Monooxygenase</keyword>
<evidence type="ECO:0000256" key="1">
    <source>
        <dbReference type="ARBA" id="ARBA00001974"/>
    </source>
</evidence>
<comment type="cofactor">
    <cofactor evidence="1">
        <name>FAD</name>
        <dbReference type="ChEBI" id="CHEBI:57692"/>
    </cofactor>
</comment>
<dbReference type="OrthoDB" id="9769565at2"/>
<dbReference type="EMBL" id="LKHV02000001">
    <property type="protein sequence ID" value="MCS5709561.1"/>
    <property type="molecule type" value="Genomic_DNA"/>
</dbReference>
<dbReference type="Proteomes" id="UP000051494">
    <property type="component" value="Unassembled WGS sequence"/>
</dbReference>
<dbReference type="SUPFAM" id="SSF51905">
    <property type="entry name" value="FAD/NAD(P)-binding domain"/>
    <property type="match status" value="1"/>
</dbReference>
<dbReference type="STRING" id="437022.CC99x_02072"/>
<comment type="similarity">
    <text evidence="3">Belongs to the UbiH/COQ6 family.</text>
</comment>
<dbReference type="GO" id="GO:0071949">
    <property type="term" value="F:FAD binding"/>
    <property type="evidence" value="ECO:0007669"/>
    <property type="project" value="InterPro"/>
</dbReference>
<keyword evidence="4" id="KW-0285">Flavoprotein</keyword>
<keyword evidence="11" id="KW-1185">Reference proteome</keyword>
<feature type="domain" description="FAD-binding" evidence="8">
    <location>
        <begin position="7"/>
        <end position="317"/>
    </location>
</feature>
<dbReference type="Gene3D" id="3.50.50.60">
    <property type="entry name" value="FAD/NAD(P)-binding domain"/>
    <property type="match status" value="2"/>
</dbReference>
<accession>A0A0Q9YMS0</accession>
<reference evidence="9" key="1">
    <citation type="submission" date="2015-09" db="EMBL/GenBank/DDBJ databases">
        <title>Draft Genome Sequences of Two Novel Amoeba-resistant Intranuclear Bacteria, Candidatus Berkiella cookevillensis and Candidatus Berkiella aquae.</title>
        <authorList>
            <person name="Mehari Y.T."/>
            <person name="Arivett B.A."/>
            <person name="Farone A.L."/>
            <person name="Gunderson J.H."/>
            <person name="Farone M.B."/>
        </authorList>
    </citation>
    <scope>NUCLEOTIDE SEQUENCE [LARGE SCALE GENOMIC DNA]</scope>
    <source>
        <strain evidence="9">CC99</strain>
    </source>
</reference>
<evidence type="ECO:0000256" key="7">
    <source>
        <dbReference type="ARBA" id="ARBA00023033"/>
    </source>
</evidence>
<evidence type="ECO:0000256" key="2">
    <source>
        <dbReference type="ARBA" id="ARBA00004749"/>
    </source>
</evidence>
<comment type="caution">
    <text evidence="9">The sequence shown here is derived from an EMBL/GenBank/DDBJ whole genome shotgun (WGS) entry which is preliminary data.</text>
</comment>
<dbReference type="AlphaFoldDB" id="A0A0Q9YMS0"/>
<evidence type="ECO:0000313" key="9">
    <source>
        <dbReference type="EMBL" id="KRG17777.1"/>
    </source>
</evidence>
<dbReference type="NCBIfam" id="TIGR01988">
    <property type="entry name" value="Ubi-OHases"/>
    <property type="match status" value="1"/>
</dbReference>
<dbReference type="EC" id="1.14.13.-" evidence="9"/>
<keyword evidence="5" id="KW-0274">FAD</keyword>
<dbReference type="UniPathway" id="UPA00232"/>
<evidence type="ECO:0000259" key="8">
    <source>
        <dbReference type="Pfam" id="PF01494"/>
    </source>
</evidence>
<evidence type="ECO:0000256" key="5">
    <source>
        <dbReference type="ARBA" id="ARBA00022827"/>
    </source>
</evidence>
<dbReference type="InterPro" id="IPR002938">
    <property type="entry name" value="FAD-bd"/>
</dbReference>
<evidence type="ECO:0000313" key="11">
    <source>
        <dbReference type="Proteomes" id="UP000051494"/>
    </source>
</evidence>